<sequence>MSGFDYSLGELIWDIRRKIETVTKKGRKIVGNPLNLKKQTISSESFCVEEVDLPKPNIPIIVSNLSTSKKRNEERAKPMKKAAKQTLEDILDSSTISEDLQKKQHNKFSSMVSESSSSEESPIANRHVKDKRGHFKKNQTPKVISVISEESSSSSNEYYKYRPRFRIWT</sequence>
<feature type="compositionally biased region" description="Basic residues" evidence="1">
    <location>
        <begin position="126"/>
        <end position="139"/>
    </location>
</feature>
<dbReference type="Proteomes" id="UP001187531">
    <property type="component" value="Unassembled WGS sequence"/>
</dbReference>
<name>A0AA88IN60_ARTSF</name>
<feature type="region of interest" description="Disordered" evidence="1">
    <location>
        <begin position="68"/>
        <end position="140"/>
    </location>
</feature>
<accession>A0AA88IN60</accession>
<evidence type="ECO:0000313" key="3">
    <source>
        <dbReference type="Proteomes" id="UP001187531"/>
    </source>
</evidence>
<dbReference type="EMBL" id="JAVRJZ010000001">
    <property type="protein sequence ID" value="KAK2726841.1"/>
    <property type="molecule type" value="Genomic_DNA"/>
</dbReference>
<protein>
    <submittedName>
        <fullName evidence="2">Uncharacterized protein</fullName>
    </submittedName>
</protein>
<comment type="caution">
    <text evidence="2">The sequence shown here is derived from an EMBL/GenBank/DDBJ whole genome shotgun (WGS) entry which is preliminary data.</text>
</comment>
<keyword evidence="3" id="KW-1185">Reference proteome</keyword>
<evidence type="ECO:0000313" key="2">
    <source>
        <dbReference type="EMBL" id="KAK2726841.1"/>
    </source>
</evidence>
<feature type="compositionally biased region" description="Low complexity" evidence="1">
    <location>
        <begin position="109"/>
        <end position="121"/>
    </location>
</feature>
<reference evidence="2" key="1">
    <citation type="submission" date="2023-07" db="EMBL/GenBank/DDBJ databases">
        <title>Chromosome-level genome assembly of Artemia franciscana.</title>
        <authorList>
            <person name="Jo E."/>
        </authorList>
    </citation>
    <scope>NUCLEOTIDE SEQUENCE</scope>
    <source>
        <tissue evidence="2">Whole body</tissue>
    </source>
</reference>
<proteinExistence type="predicted"/>
<gene>
    <name evidence="2" type="ORF">QYM36_007625</name>
</gene>
<organism evidence="2 3">
    <name type="scientific">Artemia franciscana</name>
    <name type="common">Brine shrimp</name>
    <name type="synonym">Artemia sanfranciscana</name>
    <dbReference type="NCBI Taxonomy" id="6661"/>
    <lineage>
        <taxon>Eukaryota</taxon>
        <taxon>Metazoa</taxon>
        <taxon>Ecdysozoa</taxon>
        <taxon>Arthropoda</taxon>
        <taxon>Crustacea</taxon>
        <taxon>Branchiopoda</taxon>
        <taxon>Anostraca</taxon>
        <taxon>Artemiidae</taxon>
        <taxon>Artemia</taxon>
    </lineage>
</organism>
<dbReference type="AlphaFoldDB" id="A0AA88IN60"/>
<evidence type="ECO:0000256" key="1">
    <source>
        <dbReference type="SAM" id="MobiDB-lite"/>
    </source>
</evidence>